<dbReference type="Gene3D" id="3.40.190.10">
    <property type="entry name" value="Periplasmic binding protein-like II"/>
    <property type="match status" value="2"/>
</dbReference>
<sequence length="328" mass="36762">MNRLRRHLCAVALSSLCFPAFASESSTLTFAIIAAGNPDQVKRDWEPFLQEMSQRIGVPVQALVSEKHSELVEAMRQGKAQISMGNKLSLELVETGVCKVFAQVVKKNGERGYHSVLITRADSPLNSLPDLLVQRGQYRFMNGDPKSTSGTLVPAFHVFSKNKTSPQQLFKTVATGNHQKNFDAVLKSESDVATNSSEFIDKMQTERPLDARKIKVIWKSPVLPNDPVILRNDLPENIKNKIEKFFIQFGKNNPRQARILDELSGWSGFRSSTNAQLIPIADLELFHLLRTNELDSSRSAEERKKAYDNLIARFSKLDLKLKLDAAAP</sequence>
<reference evidence="4" key="1">
    <citation type="submission" date="2021-04" db="EMBL/GenBank/DDBJ databases">
        <title>novel species isolated from subtropical streams in China.</title>
        <authorList>
            <person name="Lu H."/>
        </authorList>
    </citation>
    <scope>NUCLEOTIDE SEQUENCE</scope>
    <source>
        <strain evidence="4">LFS511W</strain>
    </source>
</reference>
<keyword evidence="5" id="KW-1185">Reference proteome</keyword>
<evidence type="ECO:0000256" key="2">
    <source>
        <dbReference type="ARBA" id="ARBA00022729"/>
    </source>
</evidence>
<protein>
    <submittedName>
        <fullName evidence="4">Phosphate/phosphite/phosphonate ABC transporter substrate-binding protein</fullName>
    </submittedName>
</protein>
<dbReference type="RefSeq" id="WP_212688765.1">
    <property type="nucleotide sequence ID" value="NZ_JAGSPN010000012.1"/>
</dbReference>
<dbReference type="PANTHER" id="PTHR35841">
    <property type="entry name" value="PHOSPHONATES-BINDING PERIPLASMIC PROTEIN"/>
    <property type="match status" value="1"/>
</dbReference>
<comment type="caution">
    <text evidence="4">The sequence shown here is derived from an EMBL/GenBank/DDBJ whole genome shotgun (WGS) entry which is preliminary data.</text>
</comment>
<evidence type="ECO:0000256" key="1">
    <source>
        <dbReference type="ARBA" id="ARBA00007162"/>
    </source>
</evidence>
<comment type="similarity">
    <text evidence="1">Belongs to the phosphate/phosphite/phosphonate binding protein family.</text>
</comment>
<dbReference type="SUPFAM" id="SSF53850">
    <property type="entry name" value="Periplasmic binding protein-like II"/>
    <property type="match status" value="1"/>
</dbReference>
<organism evidence="4 5">
    <name type="scientific">Undibacterium luofuense</name>
    <dbReference type="NCBI Taxonomy" id="2828733"/>
    <lineage>
        <taxon>Bacteria</taxon>
        <taxon>Pseudomonadati</taxon>
        <taxon>Pseudomonadota</taxon>
        <taxon>Betaproteobacteria</taxon>
        <taxon>Burkholderiales</taxon>
        <taxon>Oxalobacteraceae</taxon>
        <taxon>Undibacterium</taxon>
    </lineage>
</organism>
<feature type="chain" id="PRO_5037394433" evidence="3">
    <location>
        <begin position="23"/>
        <end position="328"/>
    </location>
</feature>
<proteinExistence type="inferred from homology"/>
<gene>
    <name evidence="4" type="primary">phnD</name>
    <name evidence="4" type="ORF">KDM89_15180</name>
</gene>
<keyword evidence="2 3" id="KW-0732">Signal</keyword>
<dbReference type="GO" id="GO:0043190">
    <property type="term" value="C:ATP-binding cassette (ABC) transporter complex"/>
    <property type="evidence" value="ECO:0007669"/>
    <property type="project" value="InterPro"/>
</dbReference>
<evidence type="ECO:0000256" key="3">
    <source>
        <dbReference type="SAM" id="SignalP"/>
    </source>
</evidence>
<dbReference type="Proteomes" id="UP000680067">
    <property type="component" value="Unassembled WGS sequence"/>
</dbReference>
<accession>A0A941DRE1</accession>
<feature type="signal peptide" evidence="3">
    <location>
        <begin position="1"/>
        <end position="22"/>
    </location>
</feature>
<dbReference type="EMBL" id="JAGSPN010000012">
    <property type="protein sequence ID" value="MBR7783486.1"/>
    <property type="molecule type" value="Genomic_DNA"/>
</dbReference>
<dbReference type="PANTHER" id="PTHR35841:SF1">
    <property type="entry name" value="PHOSPHONATES-BINDING PERIPLASMIC PROTEIN"/>
    <property type="match status" value="1"/>
</dbReference>
<dbReference type="NCBIfam" id="TIGR01098">
    <property type="entry name" value="3A0109s03R"/>
    <property type="match status" value="1"/>
</dbReference>
<evidence type="ECO:0000313" key="5">
    <source>
        <dbReference type="Proteomes" id="UP000680067"/>
    </source>
</evidence>
<dbReference type="GO" id="GO:0055085">
    <property type="term" value="P:transmembrane transport"/>
    <property type="evidence" value="ECO:0007669"/>
    <property type="project" value="InterPro"/>
</dbReference>
<dbReference type="InterPro" id="IPR005770">
    <property type="entry name" value="PhnD"/>
</dbReference>
<name>A0A941DRE1_9BURK</name>
<dbReference type="AlphaFoldDB" id="A0A941DRE1"/>
<dbReference type="Pfam" id="PF12974">
    <property type="entry name" value="Phosphonate-bd"/>
    <property type="match status" value="1"/>
</dbReference>
<evidence type="ECO:0000313" key="4">
    <source>
        <dbReference type="EMBL" id="MBR7783486.1"/>
    </source>
</evidence>